<accession>A0A402B1Q2</accession>
<dbReference type="AlphaFoldDB" id="A0A402B1Q2"/>
<dbReference type="OrthoDB" id="147954at2"/>
<feature type="domain" description="N-acetyltransferase" evidence="3">
    <location>
        <begin position="170"/>
        <end position="320"/>
    </location>
</feature>
<dbReference type="Pfam" id="PF00583">
    <property type="entry name" value="Acetyltransf_1"/>
    <property type="match status" value="1"/>
</dbReference>
<sequence length="326" mass="37523">MTTLANTFTMRSLTLEDVEKVFALTSASQLHWLGRVDMSLDEVRLLLSKPGIDLAKDSLIILSADNIAVGYALMDHTQHARLYVRCTTHPAYLEDGIDDFLLEKAEEWGQQQIPLAEPDVRVDLRGFTMNENTALRKAFARHNFQPIRTFWRMGIELLTQPVAPRWPENIRIVTATPDLFHAIYEADEDIFKDHWGFIHQPYERWAYWSVEREDFDPSLWYIAIDGNEIAGIALCGIEKGSDGWVHDLGIRRAWRRQGLALSLLYHVFTEFYQRDIHQVYLSVDAASLTGATRLYERAGMHVVQQSTQYEKELRGGKELGTRILAE</sequence>
<reference evidence="5" key="1">
    <citation type="submission" date="2018-12" db="EMBL/GenBank/DDBJ databases">
        <title>Tengunoibacter tsumagoiensis gen. nov., sp. nov., Dictyobacter kobayashii sp. nov., D. alpinus sp. nov., and D. joshuensis sp. nov. and description of Dictyobacteraceae fam. nov. within the order Ktedonobacterales isolated from Tengu-no-mugimeshi.</title>
        <authorList>
            <person name="Wang C.M."/>
            <person name="Zheng Y."/>
            <person name="Sakai Y."/>
            <person name="Toyoda A."/>
            <person name="Minakuchi Y."/>
            <person name="Abe K."/>
            <person name="Yokota A."/>
            <person name="Yabe S."/>
        </authorList>
    </citation>
    <scope>NUCLEOTIDE SEQUENCE [LARGE SCALE GENOMIC DNA]</scope>
    <source>
        <strain evidence="5">Uno16</strain>
    </source>
</reference>
<gene>
    <name evidence="4" type="ORF">KDA_07690</name>
</gene>
<protein>
    <submittedName>
        <fullName evidence="4">Putative acetyltransferase, GNAT</fullName>
    </submittedName>
</protein>
<feature type="domain" description="N-acetyltransferase" evidence="3">
    <location>
        <begin position="8"/>
        <end position="158"/>
    </location>
</feature>
<dbReference type="EMBL" id="BIFT01000001">
    <property type="protein sequence ID" value="GCE25285.1"/>
    <property type="molecule type" value="Genomic_DNA"/>
</dbReference>
<name>A0A402B1Q2_9CHLR</name>
<dbReference type="SUPFAM" id="SSF55729">
    <property type="entry name" value="Acyl-CoA N-acyltransferases (Nat)"/>
    <property type="match status" value="2"/>
</dbReference>
<dbReference type="PANTHER" id="PTHR43420:SF47">
    <property type="entry name" value="N-ACETYLTRANSFERASE DOMAIN-CONTAINING PROTEIN"/>
    <property type="match status" value="1"/>
</dbReference>
<keyword evidence="5" id="KW-1185">Reference proteome</keyword>
<dbReference type="PANTHER" id="PTHR43420">
    <property type="entry name" value="ACETYLTRANSFERASE"/>
    <property type="match status" value="1"/>
</dbReference>
<keyword evidence="2" id="KW-0012">Acyltransferase</keyword>
<evidence type="ECO:0000313" key="4">
    <source>
        <dbReference type="EMBL" id="GCE25285.1"/>
    </source>
</evidence>
<keyword evidence="1 4" id="KW-0808">Transferase</keyword>
<proteinExistence type="predicted"/>
<dbReference type="InterPro" id="IPR016181">
    <property type="entry name" value="Acyl_CoA_acyltransferase"/>
</dbReference>
<comment type="caution">
    <text evidence="4">The sequence shown here is derived from an EMBL/GenBank/DDBJ whole genome shotgun (WGS) entry which is preliminary data.</text>
</comment>
<dbReference type="RefSeq" id="WP_126625882.1">
    <property type="nucleotide sequence ID" value="NZ_BIFT01000001.1"/>
</dbReference>
<evidence type="ECO:0000256" key="1">
    <source>
        <dbReference type="ARBA" id="ARBA00022679"/>
    </source>
</evidence>
<dbReference type="InterPro" id="IPR050680">
    <property type="entry name" value="YpeA/RimI_acetyltransf"/>
</dbReference>
<dbReference type="Gene3D" id="3.40.630.30">
    <property type="match status" value="1"/>
</dbReference>
<evidence type="ECO:0000259" key="3">
    <source>
        <dbReference type="PROSITE" id="PS51186"/>
    </source>
</evidence>
<dbReference type="InterPro" id="IPR000182">
    <property type="entry name" value="GNAT_dom"/>
</dbReference>
<dbReference type="CDD" id="cd04301">
    <property type="entry name" value="NAT_SF"/>
    <property type="match status" value="1"/>
</dbReference>
<evidence type="ECO:0000313" key="5">
    <source>
        <dbReference type="Proteomes" id="UP000287171"/>
    </source>
</evidence>
<dbReference type="Proteomes" id="UP000287171">
    <property type="component" value="Unassembled WGS sequence"/>
</dbReference>
<organism evidence="4 5">
    <name type="scientific">Dictyobacter alpinus</name>
    <dbReference type="NCBI Taxonomy" id="2014873"/>
    <lineage>
        <taxon>Bacteria</taxon>
        <taxon>Bacillati</taxon>
        <taxon>Chloroflexota</taxon>
        <taxon>Ktedonobacteria</taxon>
        <taxon>Ktedonobacterales</taxon>
        <taxon>Dictyobacteraceae</taxon>
        <taxon>Dictyobacter</taxon>
    </lineage>
</organism>
<evidence type="ECO:0000256" key="2">
    <source>
        <dbReference type="ARBA" id="ARBA00023315"/>
    </source>
</evidence>
<dbReference type="GO" id="GO:0016747">
    <property type="term" value="F:acyltransferase activity, transferring groups other than amino-acyl groups"/>
    <property type="evidence" value="ECO:0007669"/>
    <property type="project" value="InterPro"/>
</dbReference>
<dbReference type="PROSITE" id="PS51186">
    <property type="entry name" value="GNAT"/>
    <property type="match status" value="2"/>
</dbReference>